<dbReference type="PANTHER" id="PTHR34659">
    <property type="entry name" value="BNAA05G11610D PROTEIN"/>
    <property type="match status" value="1"/>
</dbReference>
<reference evidence="1 2" key="1">
    <citation type="submission" date="2024-04" db="EMBL/GenBank/DDBJ databases">
        <title>The reference genome of an endangered Asteraceae, Deinandra increscens subsp. villosa, native to the Central Coast of California.</title>
        <authorList>
            <person name="Guilliams M."/>
            <person name="Hasenstab-Lehman K."/>
            <person name="Meyer R."/>
            <person name="Mcevoy S."/>
        </authorList>
    </citation>
    <scope>NUCLEOTIDE SEQUENCE [LARGE SCALE GENOMIC DNA]</scope>
    <source>
        <tissue evidence="1">Leaf</tissue>
    </source>
</reference>
<dbReference type="AlphaFoldDB" id="A0AAP0D5X4"/>
<proteinExistence type="predicted"/>
<name>A0AAP0D5X4_9ASTR</name>
<accession>A0AAP0D5X4</accession>
<keyword evidence="2" id="KW-1185">Reference proteome</keyword>
<evidence type="ECO:0000313" key="1">
    <source>
        <dbReference type="EMBL" id="KAK9065289.1"/>
    </source>
</evidence>
<comment type="caution">
    <text evidence="1">The sequence shown here is derived from an EMBL/GenBank/DDBJ whole genome shotgun (WGS) entry which is preliminary data.</text>
</comment>
<dbReference type="PANTHER" id="PTHR34659:SF8">
    <property type="entry name" value="(RAPE) HYPOTHETICAL PROTEIN"/>
    <property type="match status" value="1"/>
</dbReference>
<sequence length="385" mass="42573">MDSMDLKGIAWVGHIYQKFEAMCLEVEEAMCQETAKYVENQVQTVGAGMKRFCSDVMQDLLPPSSKDLSRVAGADLLLNPYLEYGIHKKPISNIKEDAININPVCVKGFSKDKSNSSNDAWEDWSAASFNWEISDKDEENCDQMAKQASSETPVTSVSTKSSAKVVKRSRCISSSNMLRAERTGTCESSRLLSQVGLKATSCTSCTQSINGDISHKDLCENSIRGICLHQKDSDVSVNTQCDQSVGGDVFTPHSGSSTDCDPDLGEENKNDASVQIIEPVGHESELESGFEETCVLVDGNDYCSDNHKENIRRSYKKKIQNAFSLRKKSTRKQEYKQLAAQYSIVNAEANLKCEDAITLARSFSKNTEANKFATHGSLESEWELL</sequence>
<organism evidence="1 2">
    <name type="scientific">Deinandra increscens subsp. villosa</name>
    <dbReference type="NCBI Taxonomy" id="3103831"/>
    <lineage>
        <taxon>Eukaryota</taxon>
        <taxon>Viridiplantae</taxon>
        <taxon>Streptophyta</taxon>
        <taxon>Embryophyta</taxon>
        <taxon>Tracheophyta</taxon>
        <taxon>Spermatophyta</taxon>
        <taxon>Magnoliopsida</taxon>
        <taxon>eudicotyledons</taxon>
        <taxon>Gunneridae</taxon>
        <taxon>Pentapetalae</taxon>
        <taxon>asterids</taxon>
        <taxon>campanulids</taxon>
        <taxon>Asterales</taxon>
        <taxon>Asteraceae</taxon>
        <taxon>Asteroideae</taxon>
        <taxon>Heliantheae alliance</taxon>
        <taxon>Madieae</taxon>
        <taxon>Madiinae</taxon>
        <taxon>Deinandra</taxon>
    </lineage>
</organism>
<dbReference type="EMBL" id="JBCNJP010000017">
    <property type="protein sequence ID" value="KAK9065289.1"/>
    <property type="molecule type" value="Genomic_DNA"/>
</dbReference>
<gene>
    <name evidence="1" type="ORF">SSX86_016672</name>
</gene>
<dbReference type="GO" id="GO:0005776">
    <property type="term" value="C:autophagosome"/>
    <property type="evidence" value="ECO:0007669"/>
    <property type="project" value="TreeGrafter"/>
</dbReference>
<dbReference type="Proteomes" id="UP001408789">
    <property type="component" value="Unassembled WGS sequence"/>
</dbReference>
<dbReference type="InterPro" id="IPR053273">
    <property type="entry name" value="CST_Regulator"/>
</dbReference>
<dbReference type="GO" id="GO:0006950">
    <property type="term" value="P:response to stress"/>
    <property type="evidence" value="ECO:0007669"/>
    <property type="project" value="TreeGrafter"/>
</dbReference>
<protein>
    <submittedName>
        <fullName evidence="1">Uncharacterized protein</fullName>
    </submittedName>
</protein>
<evidence type="ECO:0000313" key="2">
    <source>
        <dbReference type="Proteomes" id="UP001408789"/>
    </source>
</evidence>
<dbReference type="GO" id="GO:0061908">
    <property type="term" value="C:phagophore"/>
    <property type="evidence" value="ECO:0007669"/>
    <property type="project" value="TreeGrafter"/>
</dbReference>